<dbReference type="InterPro" id="IPR028082">
    <property type="entry name" value="Peripla_BP_I"/>
</dbReference>
<keyword evidence="4" id="KW-1133">Transmembrane helix</keyword>
<keyword evidence="9" id="KW-1071">Ligand-gated ion channel</keyword>
<dbReference type="SUPFAM" id="SSF53822">
    <property type="entry name" value="Periplasmic binding protein-like I"/>
    <property type="match status" value="1"/>
</dbReference>
<evidence type="ECO:0000256" key="10">
    <source>
        <dbReference type="ARBA" id="ARBA00023303"/>
    </source>
</evidence>
<evidence type="ECO:0000256" key="7">
    <source>
        <dbReference type="ARBA" id="ARBA00023170"/>
    </source>
</evidence>
<keyword evidence="6" id="KW-0472">Membrane</keyword>
<dbReference type="Proteomes" id="UP000694428">
    <property type="component" value="Unplaced"/>
</dbReference>
<evidence type="ECO:0000256" key="4">
    <source>
        <dbReference type="ARBA" id="ARBA00022989"/>
    </source>
</evidence>
<accession>A0A8C9FTT5</accession>
<name>A0A8C9FTT5_PAVCR</name>
<keyword evidence="7" id="KW-0675">Receptor</keyword>
<dbReference type="FunFam" id="3.40.50.2300:FF:000004">
    <property type="entry name" value="Glutamate receptor, ionotropic, AMPA 2"/>
    <property type="match status" value="1"/>
</dbReference>
<organism evidence="12 13">
    <name type="scientific">Pavo cristatus</name>
    <name type="common">Indian peafowl</name>
    <name type="synonym">Blue peafowl</name>
    <dbReference type="NCBI Taxonomy" id="9049"/>
    <lineage>
        <taxon>Eukaryota</taxon>
        <taxon>Metazoa</taxon>
        <taxon>Chordata</taxon>
        <taxon>Craniata</taxon>
        <taxon>Vertebrata</taxon>
        <taxon>Euteleostomi</taxon>
        <taxon>Archelosauria</taxon>
        <taxon>Archosauria</taxon>
        <taxon>Dinosauria</taxon>
        <taxon>Saurischia</taxon>
        <taxon>Theropoda</taxon>
        <taxon>Coelurosauria</taxon>
        <taxon>Aves</taxon>
        <taxon>Neognathae</taxon>
        <taxon>Galloanserae</taxon>
        <taxon>Galliformes</taxon>
        <taxon>Phasianidae</taxon>
        <taxon>Phasianinae</taxon>
        <taxon>Pavo</taxon>
    </lineage>
</organism>
<dbReference type="AlphaFoldDB" id="A0A8C9FTT5"/>
<evidence type="ECO:0000256" key="8">
    <source>
        <dbReference type="ARBA" id="ARBA00023180"/>
    </source>
</evidence>
<dbReference type="Ensembl" id="ENSPSTT00000020903.1">
    <property type="protein sequence ID" value="ENSPSTP00000019936.1"/>
    <property type="gene ID" value="ENSPSTG00000014403.1"/>
</dbReference>
<dbReference type="SMART" id="SM00918">
    <property type="entry name" value="Lig_chan-Glu_bd"/>
    <property type="match status" value="1"/>
</dbReference>
<proteinExistence type="predicted"/>
<keyword evidence="2" id="KW-0813">Transport</keyword>
<dbReference type="GO" id="GO:0016020">
    <property type="term" value="C:membrane"/>
    <property type="evidence" value="ECO:0007669"/>
    <property type="project" value="UniProtKB-SubCell"/>
</dbReference>
<dbReference type="Pfam" id="PF01094">
    <property type="entry name" value="ANF_receptor"/>
    <property type="match status" value="1"/>
</dbReference>
<keyword evidence="13" id="KW-1185">Reference proteome</keyword>
<dbReference type="InterPro" id="IPR015683">
    <property type="entry name" value="Ionotropic_Glu_rcpt"/>
</dbReference>
<keyword evidence="8" id="KW-0325">Glycoprotein</keyword>
<dbReference type="Pfam" id="PF10613">
    <property type="entry name" value="Lig_chan-Glu_bd"/>
    <property type="match status" value="1"/>
</dbReference>
<sequence>TSLSAAAYFREKVNFDDVPDKPPGLSALIPFLSVPPVCSQFSKGVYAIFGFYERRTVNMLTSFCGALHVCFITPSFPVETSNQFVLQLRPELQDALISVIEHYSWQKFVYIYDADRGLSVLQKVLDTAAEKNWQVTAVNILTTTEEGYRVLFQELQKKKERLVVVDCESERLNIILSKIIKLEKNGNGYHYILANMYTSALTYDGVRVMAEAFQNLRRQRIDISRRGNAGDCLANPAVPWGQGIDIQRALQQVRFEGLSGNVQFNEKGRRTNYTLHVIEMKHDGIRKIGYWNEDEKLVPVAIDTQTGNESTSLQNRTYIVTTILEDPYVMLKKNANQFEGNERYEGYCVELAAEIAKHVGYHYRLEIVRDGKYGARDPDTKTWNGMVGELVYGVSFPLVHCL</sequence>
<evidence type="ECO:0000256" key="3">
    <source>
        <dbReference type="ARBA" id="ARBA00022692"/>
    </source>
</evidence>
<evidence type="ECO:0000259" key="11">
    <source>
        <dbReference type="SMART" id="SM00918"/>
    </source>
</evidence>
<evidence type="ECO:0000256" key="1">
    <source>
        <dbReference type="ARBA" id="ARBA00004141"/>
    </source>
</evidence>
<dbReference type="SUPFAM" id="SSF53850">
    <property type="entry name" value="Periplasmic binding protein-like II"/>
    <property type="match status" value="1"/>
</dbReference>
<dbReference type="Gene3D" id="3.40.50.2300">
    <property type="match status" value="4"/>
</dbReference>
<dbReference type="Gene3D" id="3.40.190.10">
    <property type="entry name" value="Periplasmic binding protein-like II"/>
    <property type="match status" value="1"/>
</dbReference>
<dbReference type="PANTHER" id="PTHR18966">
    <property type="entry name" value="IONOTROPIC GLUTAMATE RECEPTOR"/>
    <property type="match status" value="1"/>
</dbReference>
<protein>
    <recommendedName>
        <fullName evidence="11">Ionotropic glutamate receptor L-glutamate and glycine-binding domain-containing protein</fullName>
    </recommendedName>
</protein>
<dbReference type="InterPro" id="IPR001828">
    <property type="entry name" value="ANF_lig-bd_rcpt"/>
</dbReference>
<evidence type="ECO:0000256" key="6">
    <source>
        <dbReference type="ARBA" id="ARBA00023136"/>
    </source>
</evidence>
<evidence type="ECO:0000313" key="12">
    <source>
        <dbReference type="Ensembl" id="ENSPSTP00000019936.1"/>
    </source>
</evidence>
<keyword evidence="3" id="KW-0812">Transmembrane</keyword>
<feature type="domain" description="Ionotropic glutamate receptor L-glutamate and glycine-binding" evidence="11">
    <location>
        <begin position="327"/>
        <end position="392"/>
    </location>
</feature>
<dbReference type="FunFam" id="3.40.190.10:FF:000003">
    <property type="entry name" value="Glutamate receptor, ionotropic, AMPA 2"/>
    <property type="match status" value="1"/>
</dbReference>
<comment type="subcellular location">
    <subcellularLocation>
        <location evidence="1">Membrane</location>
        <topology evidence="1">Multi-pass membrane protein</topology>
    </subcellularLocation>
</comment>
<reference evidence="12" key="1">
    <citation type="submission" date="2025-08" db="UniProtKB">
        <authorList>
            <consortium name="Ensembl"/>
        </authorList>
    </citation>
    <scope>IDENTIFICATION</scope>
</reference>
<dbReference type="GO" id="GO:0015276">
    <property type="term" value="F:ligand-gated monoatomic ion channel activity"/>
    <property type="evidence" value="ECO:0007669"/>
    <property type="project" value="InterPro"/>
</dbReference>
<reference evidence="12" key="2">
    <citation type="submission" date="2025-09" db="UniProtKB">
        <authorList>
            <consortium name="Ensembl"/>
        </authorList>
    </citation>
    <scope>IDENTIFICATION</scope>
</reference>
<evidence type="ECO:0000256" key="9">
    <source>
        <dbReference type="ARBA" id="ARBA00023286"/>
    </source>
</evidence>
<evidence type="ECO:0000256" key="2">
    <source>
        <dbReference type="ARBA" id="ARBA00022448"/>
    </source>
</evidence>
<evidence type="ECO:0000256" key="5">
    <source>
        <dbReference type="ARBA" id="ARBA00023065"/>
    </source>
</evidence>
<keyword evidence="5" id="KW-0406">Ion transport</keyword>
<keyword evidence="10" id="KW-0407">Ion channel</keyword>
<dbReference type="InterPro" id="IPR019594">
    <property type="entry name" value="Glu/Gly-bd"/>
</dbReference>
<evidence type="ECO:0000313" key="13">
    <source>
        <dbReference type="Proteomes" id="UP000694428"/>
    </source>
</evidence>